<name>A0A255GAT1_9ACTN</name>
<dbReference type="CDD" id="cd06558">
    <property type="entry name" value="crotonase-like"/>
    <property type="match status" value="1"/>
</dbReference>
<dbReference type="Proteomes" id="UP000215896">
    <property type="component" value="Unassembled WGS sequence"/>
</dbReference>
<evidence type="ECO:0000256" key="1">
    <source>
        <dbReference type="ARBA" id="ARBA00005254"/>
    </source>
</evidence>
<dbReference type="EMBL" id="NMVO01000014">
    <property type="protein sequence ID" value="OYO12681.1"/>
    <property type="molecule type" value="Genomic_DNA"/>
</dbReference>
<dbReference type="InterPro" id="IPR029045">
    <property type="entry name" value="ClpP/crotonase-like_dom_sf"/>
</dbReference>
<dbReference type="AlphaFoldDB" id="A0A255GAT1"/>
<dbReference type="RefSeq" id="WP_094405805.1">
    <property type="nucleotide sequence ID" value="NZ_NMVO01000014.1"/>
</dbReference>
<evidence type="ECO:0000313" key="3">
    <source>
        <dbReference type="EMBL" id="OYO12681.1"/>
    </source>
</evidence>
<dbReference type="PANTHER" id="PTHR43802:SF1">
    <property type="entry name" value="IP11341P-RELATED"/>
    <property type="match status" value="1"/>
</dbReference>
<accession>A0A255GAT1</accession>
<gene>
    <name evidence="3" type="ORF">CGZ94_12260</name>
</gene>
<dbReference type="InterPro" id="IPR001753">
    <property type="entry name" value="Enoyl-CoA_hydra/iso"/>
</dbReference>
<feature type="region of interest" description="Disordered" evidence="2">
    <location>
        <begin position="263"/>
        <end position="287"/>
    </location>
</feature>
<sequence>MSLQEFLPTPEFDEYSEFFKDFFKMTRRDDGVLLVEMHTQGGPVQLSVQNHRALGQMLKVVGADPKNEVLIITGSGEEFMMDSDPEGFQLEQDDLPHWAYEYAYKDGRINVSSLVNDLEIPTIGLFNGSGFHSEIVLMCDITLAAEGAVFFDLHYNIGSVPGDGIHSAFLEVLGTKRGAYALLTGEAIDADRALDYGMVNEVVPREDLIARGYTIADHIMTQPRTLRRLTTQIVRRPWKQRIVNDLDGGFGIQMFGHVAGAGSHHGRDHISNSNDYVREGRKNNFDN</sequence>
<evidence type="ECO:0000256" key="2">
    <source>
        <dbReference type="SAM" id="MobiDB-lite"/>
    </source>
</evidence>
<dbReference type="OrthoDB" id="9807606at2"/>
<reference evidence="3 4" key="1">
    <citation type="submission" date="2017-07" db="EMBL/GenBank/DDBJ databases">
        <title>Draft whole genome sequences of clinical Proprionibacteriaceae strains.</title>
        <authorList>
            <person name="Bernier A.-M."/>
            <person name="Bernard K."/>
            <person name="Domingo M.-C."/>
        </authorList>
    </citation>
    <scope>NUCLEOTIDE SEQUENCE [LARGE SCALE GENOMIC DNA]</scope>
    <source>
        <strain evidence="3 4">NML 030167</strain>
    </source>
</reference>
<dbReference type="Gene3D" id="3.90.226.10">
    <property type="entry name" value="2-enoyl-CoA Hydratase, Chain A, domain 1"/>
    <property type="match status" value="1"/>
</dbReference>
<dbReference type="Pfam" id="PF00378">
    <property type="entry name" value="ECH_1"/>
    <property type="match status" value="1"/>
</dbReference>
<proteinExistence type="inferred from homology"/>
<protein>
    <submittedName>
        <fullName evidence="3">Enoyl-CoA hydratase</fullName>
    </submittedName>
</protein>
<evidence type="ECO:0000313" key="4">
    <source>
        <dbReference type="Proteomes" id="UP000215896"/>
    </source>
</evidence>
<dbReference type="SUPFAM" id="SSF52096">
    <property type="entry name" value="ClpP/crotonase"/>
    <property type="match status" value="1"/>
</dbReference>
<comment type="similarity">
    <text evidence="1">Belongs to the enoyl-CoA hydratase/isomerase family.</text>
</comment>
<organism evidence="3 4">
    <name type="scientific">Enemella evansiae</name>
    <dbReference type="NCBI Taxonomy" id="2016499"/>
    <lineage>
        <taxon>Bacteria</taxon>
        <taxon>Bacillati</taxon>
        <taxon>Actinomycetota</taxon>
        <taxon>Actinomycetes</taxon>
        <taxon>Propionibacteriales</taxon>
        <taxon>Propionibacteriaceae</taxon>
        <taxon>Enemella</taxon>
    </lineage>
</organism>
<dbReference type="GO" id="GO:0003824">
    <property type="term" value="F:catalytic activity"/>
    <property type="evidence" value="ECO:0007669"/>
    <property type="project" value="UniProtKB-ARBA"/>
</dbReference>
<keyword evidence="4" id="KW-1185">Reference proteome</keyword>
<feature type="compositionally biased region" description="Basic and acidic residues" evidence="2">
    <location>
        <begin position="276"/>
        <end position="287"/>
    </location>
</feature>
<dbReference type="PANTHER" id="PTHR43802">
    <property type="entry name" value="ENOYL-COA HYDRATASE"/>
    <property type="match status" value="1"/>
</dbReference>
<comment type="caution">
    <text evidence="3">The sequence shown here is derived from an EMBL/GenBank/DDBJ whole genome shotgun (WGS) entry which is preliminary data.</text>
</comment>